<reference evidence="1" key="1">
    <citation type="submission" date="2016-04" db="EMBL/GenBank/DDBJ databases">
        <authorList>
            <person name="Evans L.H."/>
            <person name="Alamgir A."/>
            <person name="Owens N."/>
            <person name="Weber N.D."/>
            <person name="Virtaneva K."/>
            <person name="Barbian K."/>
            <person name="Babar A."/>
            <person name="Rosenke K."/>
        </authorList>
    </citation>
    <scope>NUCLEOTIDE SEQUENCE [LARGE SCALE GENOMIC DNA]</scope>
    <source>
        <strain evidence="1">CBS 101.48</strain>
    </source>
</reference>
<keyword evidence="2" id="KW-1185">Reference proteome</keyword>
<accession>A0A163J2U3</accession>
<dbReference type="Proteomes" id="UP000078561">
    <property type="component" value="Unassembled WGS sequence"/>
</dbReference>
<feature type="non-terminal residue" evidence="1">
    <location>
        <position position="125"/>
    </location>
</feature>
<organism evidence="1">
    <name type="scientific">Absidia glauca</name>
    <name type="common">Pin mould</name>
    <dbReference type="NCBI Taxonomy" id="4829"/>
    <lineage>
        <taxon>Eukaryota</taxon>
        <taxon>Fungi</taxon>
        <taxon>Fungi incertae sedis</taxon>
        <taxon>Mucoromycota</taxon>
        <taxon>Mucoromycotina</taxon>
        <taxon>Mucoromycetes</taxon>
        <taxon>Mucorales</taxon>
        <taxon>Cunninghamellaceae</taxon>
        <taxon>Absidia</taxon>
    </lineage>
</organism>
<dbReference type="OrthoDB" id="2289822at2759"/>
<sequence>MMFEDDDNLSTCRHCNTDRPSILPSSGLPESYVSVASISDIVASKLYHPLTRSQLLHRSTRQNEVDKVTDVFDGAMYKGMVGSGFFDSPYDVAITLGIDGFAPFNKGLFTATIVNMTIMNIDPKN</sequence>
<dbReference type="AlphaFoldDB" id="A0A163J2U3"/>
<dbReference type="EMBL" id="LT551290">
    <property type="protein sequence ID" value="SAL96834.1"/>
    <property type="molecule type" value="Genomic_DNA"/>
</dbReference>
<dbReference type="InParanoid" id="A0A163J2U3"/>
<proteinExistence type="predicted"/>
<evidence type="ECO:0000313" key="2">
    <source>
        <dbReference type="Proteomes" id="UP000078561"/>
    </source>
</evidence>
<evidence type="ECO:0000313" key="1">
    <source>
        <dbReference type="EMBL" id="SAL96834.1"/>
    </source>
</evidence>
<protein>
    <submittedName>
        <fullName evidence="1">Uncharacterized protein</fullName>
    </submittedName>
</protein>
<name>A0A163J2U3_ABSGL</name>
<gene>
    <name evidence="1" type="primary">ABSGL_02261.1 scaffold 2881</name>
</gene>